<keyword evidence="2" id="KW-0812">Transmembrane</keyword>
<keyword evidence="2" id="KW-1133">Transmembrane helix</keyword>
<evidence type="ECO:0000256" key="1">
    <source>
        <dbReference type="SAM" id="MobiDB-lite"/>
    </source>
</evidence>
<organism evidence="3">
    <name type="scientific">marine sediment metagenome</name>
    <dbReference type="NCBI Taxonomy" id="412755"/>
    <lineage>
        <taxon>unclassified sequences</taxon>
        <taxon>metagenomes</taxon>
        <taxon>ecological metagenomes</taxon>
    </lineage>
</organism>
<sequence length="145" mass="16235">MFSEPTFWVLLPFAILGAATMSYWTIEGGRFLVAARLKPWLRCRQAAQGREGEWHPNMTSLEVFEYSLEAQRKKNLRFHQTHGANTRCLLCFKTPPPSSAPPSTPGLAWKSLPSGEVPRPPAQLENREVIGTRSAPTEPTGEDSR</sequence>
<reference evidence="3" key="1">
    <citation type="journal article" date="2015" name="Nature">
        <title>Complex archaea that bridge the gap between prokaryotes and eukaryotes.</title>
        <authorList>
            <person name="Spang A."/>
            <person name="Saw J.H."/>
            <person name="Jorgensen S.L."/>
            <person name="Zaremba-Niedzwiedzka K."/>
            <person name="Martijn J."/>
            <person name="Lind A.E."/>
            <person name="van Eijk R."/>
            <person name="Schleper C."/>
            <person name="Guy L."/>
            <person name="Ettema T.J."/>
        </authorList>
    </citation>
    <scope>NUCLEOTIDE SEQUENCE</scope>
</reference>
<evidence type="ECO:0000313" key="3">
    <source>
        <dbReference type="EMBL" id="KKN60718.1"/>
    </source>
</evidence>
<evidence type="ECO:0000256" key="2">
    <source>
        <dbReference type="SAM" id="Phobius"/>
    </source>
</evidence>
<feature type="transmembrane region" description="Helical" evidence="2">
    <location>
        <begin position="6"/>
        <end position="26"/>
    </location>
</feature>
<accession>A0A0F9V487</accession>
<dbReference type="AlphaFoldDB" id="A0A0F9V487"/>
<comment type="caution">
    <text evidence="3">The sequence shown here is derived from an EMBL/GenBank/DDBJ whole genome shotgun (WGS) entry which is preliminary data.</text>
</comment>
<protein>
    <submittedName>
        <fullName evidence="3">Uncharacterized protein</fullName>
    </submittedName>
</protein>
<keyword evidence="2" id="KW-0472">Membrane</keyword>
<proteinExistence type="predicted"/>
<feature type="compositionally biased region" description="Pro residues" evidence="1">
    <location>
        <begin position="94"/>
        <end position="104"/>
    </location>
</feature>
<feature type="region of interest" description="Disordered" evidence="1">
    <location>
        <begin position="93"/>
        <end position="145"/>
    </location>
</feature>
<dbReference type="EMBL" id="LAZR01000685">
    <property type="protein sequence ID" value="KKN60718.1"/>
    <property type="molecule type" value="Genomic_DNA"/>
</dbReference>
<name>A0A0F9V487_9ZZZZ</name>
<gene>
    <name evidence="3" type="ORF">LCGC14_0529170</name>
</gene>